<feature type="region of interest" description="Disordered" evidence="1">
    <location>
        <begin position="44"/>
        <end position="68"/>
    </location>
</feature>
<organism evidence="2 3">
    <name type="scientific">Steinernema carpocapsae</name>
    <name type="common">Entomopathogenic nematode</name>
    <dbReference type="NCBI Taxonomy" id="34508"/>
    <lineage>
        <taxon>Eukaryota</taxon>
        <taxon>Metazoa</taxon>
        <taxon>Ecdysozoa</taxon>
        <taxon>Nematoda</taxon>
        <taxon>Chromadorea</taxon>
        <taxon>Rhabditida</taxon>
        <taxon>Tylenchina</taxon>
        <taxon>Panagrolaimomorpha</taxon>
        <taxon>Strongyloidoidea</taxon>
        <taxon>Steinernematidae</taxon>
        <taxon>Steinernema</taxon>
    </lineage>
</organism>
<reference evidence="2 3" key="1">
    <citation type="journal article" date="2015" name="Genome Biol.">
        <title>Comparative genomics of Steinernema reveals deeply conserved gene regulatory networks.</title>
        <authorList>
            <person name="Dillman A.R."/>
            <person name="Macchietto M."/>
            <person name="Porter C.F."/>
            <person name="Rogers A."/>
            <person name="Williams B."/>
            <person name="Antoshechkin I."/>
            <person name="Lee M.M."/>
            <person name="Goodwin Z."/>
            <person name="Lu X."/>
            <person name="Lewis E.E."/>
            <person name="Goodrich-Blair H."/>
            <person name="Stock S.P."/>
            <person name="Adams B.J."/>
            <person name="Sternberg P.W."/>
            <person name="Mortazavi A."/>
        </authorList>
    </citation>
    <scope>NUCLEOTIDE SEQUENCE [LARGE SCALE GENOMIC DNA]</scope>
    <source>
        <strain evidence="2 3">ALL</strain>
    </source>
</reference>
<name>A0A4U5PFR4_STECR</name>
<dbReference type="Proteomes" id="UP000298663">
    <property type="component" value="Unassembled WGS sequence"/>
</dbReference>
<feature type="region of interest" description="Disordered" evidence="1">
    <location>
        <begin position="1"/>
        <end position="21"/>
    </location>
</feature>
<evidence type="ECO:0000256" key="1">
    <source>
        <dbReference type="SAM" id="MobiDB-lite"/>
    </source>
</evidence>
<proteinExistence type="predicted"/>
<gene>
    <name evidence="2" type="ORF">L596_009479</name>
</gene>
<protein>
    <submittedName>
        <fullName evidence="2">Uncharacterized protein</fullName>
    </submittedName>
</protein>
<evidence type="ECO:0000313" key="3">
    <source>
        <dbReference type="Proteomes" id="UP000298663"/>
    </source>
</evidence>
<evidence type="ECO:0000313" key="2">
    <source>
        <dbReference type="EMBL" id="TKR95290.1"/>
    </source>
</evidence>
<accession>A0A4U5PFR4</accession>
<comment type="caution">
    <text evidence="2">The sequence shown here is derived from an EMBL/GenBank/DDBJ whole genome shotgun (WGS) entry which is preliminary data.</text>
</comment>
<keyword evidence="3" id="KW-1185">Reference proteome</keyword>
<sequence length="68" mass="7337">MPINPPHVNRPTFTSQASLADPRASLSHLRANSPALFGRLSQSVYPLRNSSPGGAGRSLQMADEHKNE</sequence>
<reference evidence="2 3" key="2">
    <citation type="journal article" date="2019" name="G3 (Bethesda)">
        <title>Hybrid Assembly of the Genome of the Entomopathogenic Nematode Steinernema carpocapsae Identifies the X-Chromosome.</title>
        <authorList>
            <person name="Serra L."/>
            <person name="Macchietto M."/>
            <person name="Macias-Munoz A."/>
            <person name="McGill C.J."/>
            <person name="Rodriguez I.M."/>
            <person name="Rodriguez B."/>
            <person name="Murad R."/>
            <person name="Mortazavi A."/>
        </authorList>
    </citation>
    <scope>NUCLEOTIDE SEQUENCE [LARGE SCALE GENOMIC DNA]</scope>
    <source>
        <strain evidence="2 3">ALL</strain>
    </source>
</reference>
<dbReference type="EMBL" id="AZBU02000002">
    <property type="protein sequence ID" value="TKR95290.1"/>
    <property type="molecule type" value="Genomic_DNA"/>
</dbReference>
<dbReference type="AlphaFoldDB" id="A0A4U5PFR4"/>